<proteinExistence type="predicted"/>
<reference evidence="1 2" key="1">
    <citation type="submission" date="2015-01" db="EMBL/GenBank/DDBJ databases">
        <authorList>
            <person name="MANFREDI Pablo"/>
        </authorList>
    </citation>
    <scope>NUCLEOTIDE SEQUENCE [LARGE SCALE GENOMIC DNA]</scope>
    <source>
        <strain evidence="1 2">CcD38</strain>
    </source>
</reference>
<gene>
    <name evidence="1" type="ORF">CCAND38_80010</name>
</gene>
<sequence>MLLAIRKNKILGKISAISTFFSTFTLWNKNIQNEYSNRMLPNLWREWGSSY</sequence>
<keyword evidence="2" id="KW-1185">Reference proteome</keyword>
<protein>
    <submittedName>
        <fullName evidence="1">Uncharacterized protein</fullName>
    </submittedName>
</protein>
<name>A0A0B7IBA6_9FLAO</name>
<evidence type="ECO:0000313" key="2">
    <source>
        <dbReference type="Proteomes" id="UP000045051"/>
    </source>
</evidence>
<dbReference type="EMBL" id="CDOI01000195">
    <property type="protein sequence ID" value="CEN49191.1"/>
    <property type="molecule type" value="Genomic_DNA"/>
</dbReference>
<dbReference type="Proteomes" id="UP000045051">
    <property type="component" value="Unassembled WGS sequence"/>
</dbReference>
<evidence type="ECO:0000313" key="1">
    <source>
        <dbReference type="EMBL" id="CEN49191.1"/>
    </source>
</evidence>
<accession>A0A0B7IBA6</accession>
<dbReference type="AlphaFoldDB" id="A0A0B7IBA6"/>
<organism evidence="1 2">
    <name type="scientific">Capnocytophaga canis</name>
    <dbReference type="NCBI Taxonomy" id="1848903"/>
    <lineage>
        <taxon>Bacteria</taxon>
        <taxon>Pseudomonadati</taxon>
        <taxon>Bacteroidota</taxon>
        <taxon>Flavobacteriia</taxon>
        <taxon>Flavobacteriales</taxon>
        <taxon>Flavobacteriaceae</taxon>
        <taxon>Capnocytophaga</taxon>
    </lineage>
</organism>